<keyword evidence="1" id="KW-1133">Transmembrane helix</keyword>
<keyword evidence="3" id="KW-1185">Reference proteome</keyword>
<organism evidence="2 3">
    <name type="scientific">Hymenobacter mucosus</name>
    <dbReference type="NCBI Taxonomy" id="1411120"/>
    <lineage>
        <taxon>Bacteria</taxon>
        <taxon>Pseudomonadati</taxon>
        <taxon>Bacteroidota</taxon>
        <taxon>Cytophagia</taxon>
        <taxon>Cytophagales</taxon>
        <taxon>Hymenobacteraceae</taxon>
        <taxon>Hymenobacter</taxon>
    </lineage>
</organism>
<protein>
    <recommendedName>
        <fullName evidence="4">Zinc-ribbon 15 domain-containing protein</fullName>
    </recommendedName>
</protein>
<dbReference type="AlphaFoldDB" id="A0A238Y1G7"/>
<dbReference type="Proteomes" id="UP000198310">
    <property type="component" value="Unassembled WGS sequence"/>
</dbReference>
<keyword evidence="1" id="KW-0472">Membrane</keyword>
<dbReference type="EMBL" id="FZNS01000004">
    <property type="protein sequence ID" value="SNR64129.1"/>
    <property type="molecule type" value="Genomic_DNA"/>
</dbReference>
<feature type="transmembrane region" description="Helical" evidence="1">
    <location>
        <begin position="87"/>
        <end position="107"/>
    </location>
</feature>
<reference evidence="3" key="1">
    <citation type="submission" date="2017-06" db="EMBL/GenBank/DDBJ databases">
        <authorList>
            <person name="Varghese N."/>
            <person name="Submissions S."/>
        </authorList>
    </citation>
    <scope>NUCLEOTIDE SEQUENCE [LARGE SCALE GENOMIC DNA]</scope>
    <source>
        <strain evidence="3">DSM 28041</strain>
    </source>
</reference>
<accession>A0A238Y1G7</accession>
<name>A0A238Y1G7_9BACT</name>
<evidence type="ECO:0000256" key="1">
    <source>
        <dbReference type="SAM" id="Phobius"/>
    </source>
</evidence>
<evidence type="ECO:0000313" key="3">
    <source>
        <dbReference type="Proteomes" id="UP000198310"/>
    </source>
</evidence>
<evidence type="ECO:0000313" key="2">
    <source>
        <dbReference type="EMBL" id="SNR64129.1"/>
    </source>
</evidence>
<gene>
    <name evidence="2" type="ORF">SAMN06269173_104508</name>
</gene>
<sequence>MFIYGHLSSPLHTAPLPGSCSACAAVDSQQLHIVGHYMHVYWLPLFSIGKSGAAECQQCQRVIPAKHMEPVLKQAFITLRKNVRVPAWHFAGLLLVVLGLAWSTVVYSTNQKANQVFIAAPHKGDMYHIKTDNGHYSLLKVAAVAGNSVKLLANSYEIDQETKVAELNKPENYASEPVELTRYDLNIMLAKKEIVAVERP</sequence>
<evidence type="ECO:0008006" key="4">
    <source>
        <dbReference type="Google" id="ProtNLM"/>
    </source>
</evidence>
<keyword evidence="1" id="KW-0812">Transmembrane</keyword>
<proteinExistence type="predicted"/>